<organism evidence="4 5">
    <name type="scientific">Paenibacillus uliginis N3/975</name>
    <dbReference type="NCBI Taxonomy" id="1313296"/>
    <lineage>
        <taxon>Bacteria</taxon>
        <taxon>Bacillati</taxon>
        <taxon>Bacillota</taxon>
        <taxon>Bacilli</taxon>
        <taxon>Bacillales</taxon>
        <taxon>Paenibacillaceae</taxon>
        <taxon>Paenibacillus</taxon>
    </lineage>
</organism>
<dbReference type="RefSeq" id="WP_208914899.1">
    <property type="nucleotide sequence ID" value="NZ_LT840184.1"/>
</dbReference>
<dbReference type="Proteomes" id="UP000192940">
    <property type="component" value="Chromosome I"/>
</dbReference>
<gene>
    <name evidence="4" type="ORF">SAMN05661091_4131</name>
</gene>
<dbReference type="InterPro" id="IPR022225">
    <property type="entry name" value="Phage_tail_fibre_N"/>
</dbReference>
<dbReference type="PANTHER" id="PTHR35191:SF1">
    <property type="entry name" value="PROPHAGE SIDE TAIL FIBER PROTEIN HOMOLOG STFQ-RELATED"/>
    <property type="match status" value="1"/>
</dbReference>
<dbReference type="STRING" id="1313296.SAMN05661091_4131"/>
<comment type="subcellular location">
    <subcellularLocation>
        <location evidence="1">Virion</location>
    </subcellularLocation>
</comment>
<evidence type="ECO:0000259" key="3">
    <source>
        <dbReference type="Pfam" id="PF12571"/>
    </source>
</evidence>
<proteinExistence type="predicted"/>
<dbReference type="Pfam" id="PF03406">
    <property type="entry name" value="Phage_fiber_2"/>
    <property type="match status" value="1"/>
</dbReference>
<dbReference type="InterPro" id="IPR005068">
    <property type="entry name" value="Phage_lambda_Stf-r2"/>
</dbReference>
<dbReference type="EMBL" id="LT840184">
    <property type="protein sequence ID" value="SMF88130.1"/>
    <property type="molecule type" value="Genomic_DNA"/>
</dbReference>
<dbReference type="GO" id="GO:0019062">
    <property type="term" value="P:virion attachment to host cell"/>
    <property type="evidence" value="ECO:0007669"/>
    <property type="project" value="InterPro"/>
</dbReference>
<sequence length="458" mass="48154">MGAFGGFIQTNKGRNLQAKAEAGALLKFTRMGVGDGQLGGQSITTLNRLISEKKSLPITRLKTLMTAQAIVGAVLSNQDVTTGFYFREMGIFAQDPDEGEILYAYGNSGSGAEYIPPAGAADIIEKTIDMIVTFGQAQNVSAVINSSLIFATPDDVAESLAEAKKYTDEKIAAIDVDIPDASLTEKGIVQLSNATNSVAENMAATPKAVKAAMDEAIAGKQLGVEQKANVVAALNSIGVQASTNESWAQLIPKISAIIRASGNAIAADLLVGKSASNASGPFNGGMPNRSAENTHMPGLESTVWPGDRFFIRPPQGYYDGGSWVTAMVPGLTANNLRSGVNVAGLLGTLIEGKPFASGSAIVKDRIEFTMDGGGRQDTAYIEVNGLAFVPKRIVVYTASLVSAVHVAETGMTGIIQNAWNYLYGNYFTQTFSGTSFRIPVSSRSSAIVGSTVYWEVYG</sequence>
<reference evidence="4 5" key="1">
    <citation type="submission" date="2017-04" db="EMBL/GenBank/DDBJ databases">
        <authorList>
            <person name="Afonso C.L."/>
            <person name="Miller P.J."/>
            <person name="Scott M.A."/>
            <person name="Spackman E."/>
            <person name="Goraichik I."/>
            <person name="Dimitrov K.M."/>
            <person name="Suarez D.L."/>
            <person name="Swayne D.E."/>
        </authorList>
    </citation>
    <scope>NUCLEOTIDE SEQUENCE [LARGE SCALE GENOMIC DNA]</scope>
    <source>
        <strain evidence="4 5">N3/975</strain>
    </source>
</reference>
<keyword evidence="5" id="KW-1185">Reference proteome</keyword>
<dbReference type="GO" id="GO:0046718">
    <property type="term" value="P:symbiont entry into host cell"/>
    <property type="evidence" value="ECO:0007669"/>
    <property type="project" value="InterPro"/>
</dbReference>
<dbReference type="AlphaFoldDB" id="A0A1X7HM18"/>
<evidence type="ECO:0000313" key="5">
    <source>
        <dbReference type="Proteomes" id="UP000192940"/>
    </source>
</evidence>
<dbReference type="InterPro" id="IPR051934">
    <property type="entry name" value="Phage_Tail_Fiber_Structural"/>
</dbReference>
<evidence type="ECO:0000313" key="4">
    <source>
        <dbReference type="EMBL" id="SMF88130.1"/>
    </source>
</evidence>
<dbReference type="Pfam" id="PF12571">
    <property type="entry name" value="Phage_tail_fib"/>
    <property type="match status" value="1"/>
</dbReference>
<dbReference type="PANTHER" id="PTHR35191">
    <property type="entry name" value="PROPHAGE SIDE TAIL FIBER PROTEIN HOMOLOG STFQ-RELATED"/>
    <property type="match status" value="1"/>
</dbReference>
<protein>
    <submittedName>
        <fullName evidence="4">Phage-related tail fibre protein</fullName>
    </submittedName>
</protein>
<evidence type="ECO:0000256" key="1">
    <source>
        <dbReference type="ARBA" id="ARBA00004328"/>
    </source>
</evidence>
<name>A0A1X7HM18_9BACL</name>
<feature type="domain" description="Phage tail fibre protein N-terminal" evidence="3">
    <location>
        <begin position="8"/>
        <end position="152"/>
    </location>
</feature>
<keyword evidence="2" id="KW-0945">Host-virus interaction</keyword>
<evidence type="ECO:0000256" key="2">
    <source>
        <dbReference type="ARBA" id="ARBA00022581"/>
    </source>
</evidence>
<accession>A0A1X7HM18</accession>